<dbReference type="SMART" id="SM00028">
    <property type="entry name" value="TPR"/>
    <property type="match status" value="5"/>
</dbReference>
<reference evidence="2" key="1">
    <citation type="submission" date="2020-01" db="EMBL/GenBank/DDBJ databases">
        <authorList>
            <person name="Seo Y.L."/>
        </authorList>
    </citation>
    <scope>NUCLEOTIDE SEQUENCE</scope>
    <source>
        <strain evidence="2">R11</strain>
    </source>
</reference>
<dbReference type="PROSITE" id="PS50005">
    <property type="entry name" value="TPR"/>
    <property type="match status" value="1"/>
</dbReference>
<dbReference type="Pfam" id="PF13424">
    <property type="entry name" value="TPR_12"/>
    <property type="match status" value="2"/>
</dbReference>
<name>A0A965ZE48_9SPHI</name>
<keyword evidence="1" id="KW-0802">TPR repeat</keyword>
<dbReference type="EMBL" id="WWEO01000034">
    <property type="protein sequence ID" value="NCD68101.1"/>
    <property type="molecule type" value="Genomic_DNA"/>
</dbReference>
<sequence>MSTFYNYFTEQVKRNGLTIFCGAGISLDSGFPLANQLVEKLFFEVGITPEENSTFLKAKLPFESIAAVFAELSGSLEFLSIYKKGIPNFNHYLIAELASQGYIKTIVTTNFDTLIEQAFEKCGLNDKDVQVYADEQQFHKINWSNGKITLVKIHGTINQKRKMAVTLKKVANAQLSNGRKAVIDHLTSLKQPVLFLGYSFSDKFDISVHLRLAEKKMADVYTVWHNTKRAAPRVMNIHLRTSYPFAGFNRAMQISVDTGIFMREIADRLLSDRILSPAITRFHWEKPVESWFENQRSKHPEMCDAVAARLLYLTGCFPLSEERSQAALKKSVSISKRFDQLRNLGIVWKELGDYDRALEYLTQAHDLSKTLSDKKMRASVLNNISYTYGSKKAYDQAETYVKQALKLAGKIRNKELLAIAYNNQGILLGATTRYKAALTSFKRSLQLIDRVGLIQWKPRTINNQGIATRLLGDPAKALTMHQDALTLAESLGFNDEILLARENMGRAYLALSDFRNAINETKKACRIAKKSSKQDSYRKCLRLMSEIHARQGNHTKSRYYRRRAAFRKA</sequence>
<dbReference type="AlphaFoldDB" id="A0A965ZE48"/>
<feature type="repeat" description="TPR" evidence="1">
    <location>
        <begin position="338"/>
        <end position="371"/>
    </location>
</feature>
<dbReference type="Gene3D" id="1.25.40.10">
    <property type="entry name" value="Tetratricopeptide repeat domain"/>
    <property type="match status" value="1"/>
</dbReference>
<evidence type="ECO:0000256" key="1">
    <source>
        <dbReference type="PROSITE-ProRule" id="PRU00339"/>
    </source>
</evidence>
<dbReference type="Pfam" id="PF13289">
    <property type="entry name" value="SIR2_2"/>
    <property type="match status" value="1"/>
</dbReference>
<dbReference type="RefSeq" id="WP_166584127.1">
    <property type="nucleotide sequence ID" value="NZ_WWEO01000034.1"/>
</dbReference>
<dbReference type="PANTHER" id="PTHR10098">
    <property type="entry name" value="RAPSYN-RELATED"/>
    <property type="match status" value="1"/>
</dbReference>
<dbReference type="Proteomes" id="UP000638732">
    <property type="component" value="Unassembled WGS sequence"/>
</dbReference>
<gene>
    <name evidence="2" type="ORF">GSY63_01885</name>
</gene>
<protein>
    <submittedName>
        <fullName evidence="2">Tetratricopeptide repeat protein</fullName>
    </submittedName>
</protein>
<dbReference type="SUPFAM" id="SSF48452">
    <property type="entry name" value="TPR-like"/>
    <property type="match status" value="2"/>
</dbReference>
<evidence type="ECO:0000313" key="2">
    <source>
        <dbReference type="EMBL" id="NCD68101.1"/>
    </source>
</evidence>
<dbReference type="InterPro" id="IPR019734">
    <property type="entry name" value="TPR_rpt"/>
</dbReference>
<keyword evidence="3" id="KW-1185">Reference proteome</keyword>
<accession>A0A965ZE48</accession>
<comment type="caution">
    <text evidence="2">The sequence shown here is derived from an EMBL/GenBank/DDBJ whole genome shotgun (WGS) entry which is preliminary data.</text>
</comment>
<dbReference type="InterPro" id="IPR011990">
    <property type="entry name" value="TPR-like_helical_dom_sf"/>
</dbReference>
<dbReference type="InterPro" id="IPR029035">
    <property type="entry name" value="DHS-like_NAD/FAD-binding_dom"/>
</dbReference>
<proteinExistence type="predicted"/>
<evidence type="ECO:0000313" key="3">
    <source>
        <dbReference type="Proteomes" id="UP000638732"/>
    </source>
</evidence>
<reference evidence="2" key="2">
    <citation type="submission" date="2020-10" db="EMBL/GenBank/DDBJ databases">
        <title>Mucilaginibacter sp. nov., isolated from soil.</title>
        <authorList>
            <person name="Jeon C.O."/>
        </authorList>
    </citation>
    <scope>NUCLEOTIDE SEQUENCE</scope>
    <source>
        <strain evidence="2">R11</strain>
    </source>
</reference>
<dbReference type="Gene3D" id="3.40.50.1220">
    <property type="entry name" value="TPP-binding domain"/>
    <property type="match status" value="1"/>
</dbReference>
<organism evidence="2 3">
    <name type="scientific">Mucilaginibacter agri</name>
    <dbReference type="NCBI Taxonomy" id="2695265"/>
    <lineage>
        <taxon>Bacteria</taxon>
        <taxon>Pseudomonadati</taxon>
        <taxon>Bacteroidota</taxon>
        <taxon>Sphingobacteriia</taxon>
        <taxon>Sphingobacteriales</taxon>
        <taxon>Sphingobacteriaceae</taxon>
        <taxon>Mucilaginibacter</taxon>
    </lineage>
</organism>
<dbReference type="SUPFAM" id="SSF52467">
    <property type="entry name" value="DHS-like NAD/FAD-binding domain"/>
    <property type="match status" value="1"/>
</dbReference>